<evidence type="ECO:0000313" key="4">
    <source>
        <dbReference type="Proteomes" id="UP000006548"/>
    </source>
</evidence>
<dbReference type="Proteomes" id="UP000006548">
    <property type="component" value="Chromosome 3"/>
</dbReference>
<name>A8MQN7_ARATH</name>
<dbReference type="SMR" id="A8MQN7"/>
<protein>
    <submittedName>
        <fullName evidence="3">Threonine-tRNA ligase 2</fullName>
    </submittedName>
</protein>
<dbReference type="HOGENOM" id="CLU_2625365_0_0_1"/>
<dbReference type="RefSeq" id="NP_001319777.1">
    <property type="nucleotide sequence ID" value="NM_001339852.1"/>
</dbReference>
<reference evidence="4" key="2">
    <citation type="journal article" date="2017" name="Plant J.">
        <title>Araport11: a complete reannotation of the Arabidopsis thaliana reference genome.</title>
        <authorList>
            <person name="Cheng C.Y."/>
            <person name="Krishnakumar V."/>
            <person name="Chan A.P."/>
            <person name="Thibaud-Nissen F."/>
            <person name="Schobel S."/>
            <person name="Town C.D."/>
        </authorList>
    </citation>
    <scope>GENOME REANNOTATION</scope>
    <source>
        <strain evidence="4">cv. Columbia</strain>
    </source>
</reference>
<dbReference type="ExpressionAtlas" id="A8MQN7">
    <property type="expression patterns" value="baseline and differential"/>
</dbReference>
<dbReference type="PANTHER" id="PTHR38377">
    <property type="entry name" value="THREONINE-TRNA LIGASE 2"/>
    <property type="match status" value="1"/>
</dbReference>
<evidence type="ECO:0007829" key="6">
    <source>
        <dbReference type="ProteomicsDB" id="A8MQN7"/>
    </source>
</evidence>
<accession>A8MQN7</accession>
<sequence length="134" mass="15352">MEDHHHLPENLKPFFHRATEAQERLAKLEAALASTKTDIPDAKLVEENKQLQSKLEEANATVKQEQTKPYAMMAREARSNFSFMVKRFFSSNGFILQSLCIFFCDQTHKNLFSATGSICLFSPFDFETKSLISK</sequence>
<keyword evidence="4" id="KW-1185">Reference proteome</keyword>
<evidence type="ECO:0000256" key="1">
    <source>
        <dbReference type="SAM" id="Coils"/>
    </source>
</evidence>
<keyword evidence="1" id="KW-0175">Coiled coil</keyword>
<evidence type="ECO:0000313" key="3">
    <source>
        <dbReference type="EMBL" id="AEE79641.2"/>
    </source>
</evidence>
<dbReference type="FunCoup" id="A8MQN7">
    <property type="interactions" value="25"/>
</dbReference>
<keyword evidence="3" id="KW-0436">Ligase</keyword>
<dbReference type="PANTHER" id="PTHR38377:SF1">
    <property type="entry name" value="THREONINE-TRNA LIGASE 2"/>
    <property type="match status" value="1"/>
</dbReference>
<dbReference type="AlphaFoldDB" id="A8MQN7"/>
<evidence type="ECO:0000313" key="2">
    <source>
        <dbReference type="Araport" id="AT3G57320"/>
    </source>
</evidence>
<feature type="coiled-coil region" evidence="1">
    <location>
        <begin position="18"/>
        <end position="68"/>
    </location>
</feature>
<dbReference type="Araport" id="AT3G57320"/>
<dbReference type="GeneID" id="824899"/>
<organism evidence="3 4">
    <name type="scientific">Arabidopsis thaliana</name>
    <name type="common">Mouse-ear cress</name>
    <dbReference type="NCBI Taxonomy" id="3702"/>
    <lineage>
        <taxon>Eukaryota</taxon>
        <taxon>Viridiplantae</taxon>
        <taxon>Streptophyta</taxon>
        <taxon>Embryophyta</taxon>
        <taxon>Tracheophyta</taxon>
        <taxon>Spermatophyta</taxon>
        <taxon>Magnoliopsida</taxon>
        <taxon>eudicotyledons</taxon>
        <taxon>Gunneridae</taxon>
        <taxon>Pentapetalae</taxon>
        <taxon>rosids</taxon>
        <taxon>malvids</taxon>
        <taxon>Brassicales</taxon>
        <taxon>Brassicaceae</taxon>
        <taxon>Camelineae</taxon>
        <taxon>Arabidopsis</taxon>
    </lineage>
</organism>
<dbReference type="KEGG" id="ath:AT3G57320"/>
<dbReference type="GO" id="GO:0016874">
    <property type="term" value="F:ligase activity"/>
    <property type="evidence" value="ECO:0007669"/>
    <property type="project" value="UniProtKB-KW"/>
</dbReference>
<keyword evidence="5 6" id="KW-1267">Proteomics identification</keyword>
<dbReference type="InParanoid" id="A8MQN7"/>
<dbReference type="ProteomicsDB" id="202283"/>
<dbReference type="EMBL" id="CP002686">
    <property type="protein sequence ID" value="AEE79641.2"/>
    <property type="molecule type" value="Genomic_DNA"/>
</dbReference>
<evidence type="ECO:0007829" key="5">
    <source>
        <dbReference type="PeptideAtlas" id="A8MQN7"/>
    </source>
</evidence>
<reference evidence="3 4" key="1">
    <citation type="journal article" date="2000" name="Nature">
        <title>Sequence and analysis of chromosome 3 of the plant Arabidopsis thaliana.</title>
        <authorList>
            <consortium name="European Union Chromosome 3 Arabidopsis Sequencing Consortium"/>
            <consortium name="Institute for Genomic Research"/>
            <consortium name="Kazusa DNA Research Institute"/>
            <person name="Salanoubat M."/>
            <person name="Lemcke K."/>
            <person name="Rieger M."/>
            <person name="Ansorge W."/>
            <person name="Unseld M."/>
            <person name="Fartmann B."/>
            <person name="Valle G."/>
            <person name="Blocker H."/>
            <person name="Perez-Alonso M."/>
            <person name="Obermaier B."/>
            <person name="Delseny M."/>
            <person name="Boutry M."/>
            <person name="Grivell L.A."/>
            <person name="Mache R."/>
            <person name="Puigdomenech P."/>
            <person name="De Simone V."/>
            <person name="Choisne N."/>
            <person name="Artiguenave F."/>
            <person name="Robert C."/>
            <person name="Brottier P."/>
            <person name="Wincker P."/>
            <person name="Cattolico L."/>
            <person name="Weissenbach J."/>
            <person name="Saurin W."/>
            <person name="Quetier F."/>
            <person name="Schafer M."/>
            <person name="Muller-Auer S."/>
            <person name="Gabel C."/>
            <person name="Fuchs M."/>
            <person name="Benes V."/>
            <person name="Wurmbach E."/>
            <person name="Drzonek H."/>
            <person name="Erfle H."/>
            <person name="Jordan N."/>
            <person name="Bangert S."/>
            <person name="Wiedelmann R."/>
            <person name="Kranz H."/>
            <person name="Voss H."/>
            <person name="Holland R."/>
            <person name="Brandt P."/>
            <person name="Nyakatura G."/>
            <person name="Vezzi A."/>
            <person name="D'Angelo M."/>
            <person name="Pallavicini A."/>
            <person name="Toppo S."/>
            <person name="Simionati B."/>
            <person name="Conrad A."/>
            <person name="Hornischer K."/>
            <person name="Kauer G."/>
            <person name="Lohnert T.H."/>
            <person name="Nordsiek G."/>
            <person name="Reichelt J."/>
            <person name="Scharfe M."/>
            <person name="Schon O."/>
            <person name="Bargues M."/>
            <person name="Terol J."/>
            <person name="Climent J."/>
            <person name="Navarro P."/>
            <person name="Collado C."/>
            <person name="Perez-Perez A."/>
            <person name="Ottenwalder B."/>
            <person name="Duchemin D."/>
            <person name="Cooke R."/>
            <person name="Laudie M."/>
            <person name="Berger-Llauro C."/>
            <person name="Purnelle B."/>
            <person name="Masuy D."/>
            <person name="de Haan M."/>
            <person name="Maarse A.C."/>
            <person name="Alcaraz J.P."/>
            <person name="Cottet A."/>
            <person name="Casacuberta E."/>
            <person name="Monfort A."/>
            <person name="Argiriou A."/>
            <person name="flores M."/>
            <person name="Liguori R."/>
            <person name="Vitale D."/>
            <person name="Mannhaupt G."/>
            <person name="Haase D."/>
            <person name="Schoof H."/>
            <person name="Rudd S."/>
            <person name="Zaccaria P."/>
            <person name="Mewes H.W."/>
            <person name="Mayer K.F."/>
            <person name="Kaul S."/>
            <person name="Town C.D."/>
            <person name="Koo H.L."/>
            <person name="Tallon L.J."/>
            <person name="Jenkins J."/>
            <person name="Rooney T."/>
            <person name="Rizzo M."/>
            <person name="Walts A."/>
            <person name="Utterback T."/>
            <person name="Fujii C.Y."/>
            <person name="Shea T.P."/>
            <person name="Creasy T.H."/>
            <person name="Haas B."/>
            <person name="Maiti R."/>
            <person name="Wu D."/>
            <person name="Peterson J."/>
            <person name="Van Aken S."/>
            <person name="Pai G."/>
            <person name="Militscher J."/>
            <person name="Sellers P."/>
            <person name="Gill J.E."/>
            <person name="Feldblyum T.V."/>
            <person name="Preuss D."/>
            <person name="Lin X."/>
            <person name="Nierman W.C."/>
            <person name="Salzberg S.L."/>
            <person name="White O."/>
            <person name="Venter J.C."/>
            <person name="Fraser C.M."/>
            <person name="Kaneko T."/>
            <person name="Nakamura Y."/>
            <person name="Sato S."/>
            <person name="Kato T."/>
            <person name="Asamizu E."/>
            <person name="Sasamoto S."/>
            <person name="Kimura T."/>
            <person name="Idesawa K."/>
            <person name="Kawashima K."/>
            <person name="Kishida Y."/>
            <person name="Kiyokawa C."/>
            <person name="Kohara M."/>
            <person name="Matsumoto M."/>
            <person name="Matsuno A."/>
            <person name="Muraki A."/>
            <person name="Nakayama S."/>
            <person name="Nakazaki N."/>
            <person name="Shinpo S."/>
            <person name="Takeuchi C."/>
            <person name="Wada T."/>
            <person name="Watanabe A."/>
            <person name="Yamada M."/>
            <person name="Yasuda M."/>
            <person name="Tabata S."/>
        </authorList>
    </citation>
    <scope>NUCLEOTIDE SEQUENCE [LARGE SCALE GENOMIC DNA]</scope>
    <source>
        <strain evidence="4">cv. Columbia</strain>
    </source>
</reference>
<dbReference type="PhylomeDB" id="A8MQN7"/>
<proteinExistence type="evidence at protein level"/>
<gene>
    <name evidence="2 3" type="ordered locus">At3g57320</name>
</gene>
<dbReference type="TAIR" id="AT3G57320"/>